<gene>
    <name evidence="1" type="ORF">LPJ66_005354</name>
</gene>
<evidence type="ECO:0000313" key="2">
    <source>
        <dbReference type="Proteomes" id="UP001150581"/>
    </source>
</evidence>
<proteinExistence type="predicted"/>
<keyword evidence="2" id="KW-1185">Reference proteome</keyword>
<protein>
    <submittedName>
        <fullName evidence="1">Uncharacterized protein</fullName>
    </submittedName>
</protein>
<comment type="caution">
    <text evidence="1">The sequence shown here is derived from an EMBL/GenBank/DDBJ whole genome shotgun (WGS) entry which is preliminary data.</text>
</comment>
<reference evidence="1" key="1">
    <citation type="submission" date="2022-07" db="EMBL/GenBank/DDBJ databases">
        <title>Phylogenomic reconstructions and comparative analyses of Kickxellomycotina fungi.</title>
        <authorList>
            <person name="Reynolds N.K."/>
            <person name="Stajich J.E."/>
            <person name="Barry K."/>
            <person name="Grigoriev I.V."/>
            <person name="Crous P."/>
            <person name="Smith M.E."/>
        </authorList>
    </citation>
    <scope>NUCLEOTIDE SEQUENCE</scope>
    <source>
        <strain evidence="1">Benny 63K</strain>
    </source>
</reference>
<dbReference type="Proteomes" id="UP001150581">
    <property type="component" value="Unassembled WGS sequence"/>
</dbReference>
<name>A0ACC1IFE6_9FUNG</name>
<dbReference type="EMBL" id="JANBPG010000730">
    <property type="protein sequence ID" value="KAJ1894155.1"/>
    <property type="molecule type" value="Genomic_DNA"/>
</dbReference>
<sequence length="253" mass="26276">MYTPTNTSALSAITRPLHLALLAVSVVFCILPIASVAAAAKSDIAAIILPLSSTVWVPGEQGQITYRLAGSPGGQSFEIDLMSGDADNAQLVHVFENPATPKSSGINSVTVDVPKSIPEGKYGLRLGLADGTVWKYSQIFTVSKNGPVPSKVTTKDNDNDKPEKPSAGASASKSSDDEDSSETDSDAVETPKDSVTHSNTQGMMTSGNEKGRPASRPVQVQSKSAADTLRSPVRGVLPMTAAVLAIALNTLLA</sequence>
<organism evidence="1 2">
    <name type="scientific">Kickxella alabastrina</name>
    <dbReference type="NCBI Taxonomy" id="61397"/>
    <lineage>
        <taxon>Eukaryota</taxon>
        <taxon>Fungi</taxon>
        <taxon>Fungi incertae sedis</taxon>
        <taxon>Zoopagomycota</taxon>
        <taxon>Kickxellomycotina</taxon>
        <taxon>Kickxellomycetes</taxon>
        <taxon>Kickxellales</taxon>
        <taxon>Kickxellaceae</taxon>
        <taxon>Kickxella</taxon>
    </lineage>
</organism>
<accession>A0ACC1IFE6</accession>
<evidence type="ECO:0000313" key="1">
    <source>
        <dbReference type="EMBL" id="KAJ1894155.1"/>
    </source>
</evidence>